<gene>
    <name evidence="2" type="ORF">GO608_12070</name>
</gene>
<feature type="transmembrane region" description="Helical" evidence="1">
    <location>
        <begin position="77"/>
        <end position="93"/>
    </location>
</feature>
<dbReference type="RefSeq" id="WP_169199300.1">
    <property type="nucleotide sequence ID" value="NZ_WTVH02000008.1"/>
</dbReference>
<keyword evidence="1" id="KW-0812">Transmembrane</keyword>
<protein>
    <submittedName>
        <fullName evidence="2">DUF456 family protein</fullName>
    </submittedName>
</protein>
<keyword evidence="3" id="KW-1185">Reference proteome</keyword>
<organism evidence="2 3">
    <name type="scientific">Aromatoleum buckelii</name>
    <dbReference type="NCBI Taxonomy" id="200254"/>
    <lineage>
        <taxon>Bacteria</taxon>
        <taxon>Pseudomonadati</taxon>
        <taxon>Pseudomonadota</taxon>
        <taxon>Betaproteobacteria</taxon>
        <taxon>Rhodocyclales</taxon>
        <taxon>Rhodocyclaceae</taxon>
        <taxon>Aromatoleum</taxon>
    </lineage>
</organism>
<dbReference type="PANTHER" id="PTHR39165:SF1">
    <property type="entry name" value="DUF456 DOMAIN-CONTAINING PROTEIN"/>
    <property type="match status" value="1"/>
</dbReference>
<dbReference type="InterPro" id="IPR007403">
    <property type="entry name" value="DUF456"/>
</dbReference>
<keyword evidence="1" id="KW-1133">Transmembrane helix</keyword>
<feature type="transmembrane region" description="Helical" evidence="1">
    <location>
        <begin position="129"/>
        <end position="158"/>
    </location>
</feature>
<evidence type="ECO:0000313" key="3">
    <source>
        <dbReference type="Proteomes" id="UP000601990"/>
    </source>
</evidence>
<dbReference type="Pfam" id="PF04306">
    <property type="entry name" value="DUF456"/>
    <property type="match status" value="1"/>
</dbReference>
<dbReference type="Proteomes" id="UP000601990">
    <property type="component" value="Unassembled WGS sequence"/>
</dbReference>
<evidence type="ECO:0000313" key="2">
    <source>
        <dbReference type="EMBL" id="NMF94062.1"/>
    </source>
</evidence>
<keyword evidence="1" id="KW-0472">Membrane</keyword>
<dbReference type="EMBL" id="WTVH01000022">
    <property type="protein sequence ID" value="NMF94062.1"/>
    <property type="molecule type" value="Genomic_DNA"/>
</dbReference>
<name>A0ABX1N461_9RHOO</name>
<evidence type="ECO:0000256" key="1">
    <source>
        <dbReference type="SAM" id="Phobius"/>
    </source>
</evidence>
<proteinExistence type="predicted"/>
<reference evidence="2" key="1">
    <citation type="submission" date="2019-12" db="EMBL/GenBank/DDBJ databases">
        <title>Comparative genomics gives insights into the taxonomy of the Azoarcus-Aromatoleum group and reveals separate origins of nif in the plant-associated Azoarcus and non-plant-associated Aromatoleum sub-groups.</title>
        <authorList>
            <person name="Lafos M."/>
            <person name="Maluk M."/>
            <person name="Batista M."/>
            <person name="Junghare M."/>
            <person name="Carmona M."/>
            <person name="Faoro H."/>
            <person name="Cruz L.M."/>
            <person name="Battistoni F."/>
            <person name="De Souza E."/>
            <person name="Pedrosa F."/>
            <person name="Chen W.-M."/>
            <person name="Poole P.S."/>
            <person name="Dixon R.A."/>
            <person name="James E.K."/>
        </authorList>
    </citation>
    <scope>NUCLEOTIDE SEQUENCE</scope>
    <source>
        <strain evidence="2">U120</strain>
    </source>
</reference>
<dbReference type="PANTHER" id="PTHR39165">
    <property type="entry name" value="IG HYPOTHETICAL 17883"/>
    <property type="match status" value="1"/>
</dbReference>
<comment type="caution">
    <text evidence="2">The sequence shown here is derived from an EMBL/GenBank/DDBJ whole genome shotgun (WGS) entry which is preliminary data.</text>
</comment>
<sequence>MELLLLIVAVVAIVAGIAGVILPLLPGTPLVFAGLWLLAWLDGYVRVGGVTVGVLGTLAALAWLVDYLASALGVKRVGASGLAVTGALVGAVLGILGGFIGVVVGPIIGATAGELIARRSHGQAARAGLAAGLGFVIAIVAKLGLTFAMLGIFALAWLV</sequence>
<accession>A0ABX1N461</accession>
<feature type="transmembrane region" description="Helical" evidence="1">
    <location>
        <begin position="43"/>
        <end position="65"/>
    </location>
</feature>